<evidence type="ECO:0000256" key="2">
    <source>
        <dbReference type="ARBA" id="ARBA00023157"/>
    </source>
</evidence>
<dbReference type="InterPro" id="IPR000859">
    <property type="entry name" value="CUB_dom"/>
</dbReference>
<feature type="non-terminal residue" evidence="6">
    <location>
        <position position="1"/>
    </location>
</feature>
<evidence type="ECO:0000256" key="3">
    <source>
        <dbReference type="PROSITE-ProRule" id="PRU00059"/>
    </source>
</evidence>
<dbReference type="SUPFAM" id="SSF49854">
    <property type="entry name" value="Spermadhesin, CUB domain"/>
    <property type="match status" value="2"/>
</dbReference>
<organism evidence="6 7">
    <name type="scientific">Elysia chlorotica</name>
    <name type="common">Eastern emerald elysia</name>
    <name type="synonym">Sea slug</name>
    <dbReference type="NCBI Taxonomy" id="188477"/>
    <lineage>
        <taxon>Eukaryota</taxon>
        <taxon>Metazoa</taxon>
        <taxon>Spiralia</taxon>
        <taxon>Lophotrochozoa</taxon>
        <taxon>Mollusca</taxon>
        <taxon>Gastropoda</taxon>
        <taxon>Heterobranchia</taxon>
        <taxon>Euthyneura</taxon>
        <taxon>Panpulmonata</taxon>
        <taxon>Sacoglossa</taxon>
        <taxon>Placobranchoidea</taxon>
        <taxon>Plakobranchidae</taxon>
        <taxon>Elysia</taxon>
    </lineage>
</organism>
<dbReference type="AlphaFoldDB" id="A0A3S1AZL0"/>
<comment type="caution">
    <text evidence="3">Lacks conserved residue(s) required for the propagation of feature annotation.</text>
</comment>
<dbReference type="PANTHER" id="PTHR24251:SF30">
    <property type="entry name" value="MEMBRANE FRIZZLED-RELATED PROTEIN"/>
    <property type="match status" value="1"/>
</dbReference>
<dbReference type="SMART" id="SM00042">
    <property type="entry name" value="CUB"/>
    <property type="match status" value="1"/>
</dbReference>
<accession>A0A3S1AZL0</accession>
<dbReference type="Proteomes" id="UP000271974">
    <property type="component" value="Unassembled WGS sequence"/>
</dbReference>
<dbReference type="Pfam" id="PF00431">
    <property type="entry name" value="CUB"/>
    <property type="match status" value="1"/>
</dbReference>
<dbReference type="STRING" id="188477.A0A3S1AZL0"/>
<feature type="domain" description="CUB" evidence="5">
    <location>
        <begin position="64"/>
        <end position="177"/>
    </location>
</feature>
<reference evidence="6 7" key="1">
    <citation type="submission" date="2019-01" db="EMBL/GenBank/DDBJ databases">
        <title>A draft genome assembly of the solar-powered sea slug Elysia chlorotica.</title>
        <authorList>
            <person name="Cai H."/>
            <person name="Li Q."/>
            <person name="Fang X."/>
            <person name="Li J."/>
            <person name="Curtis N.E."/>
            <person name="Altenburger A."/>
            <person name="Shibata T."/>
            <person name="Feng M."/>
            <person name="Maeda T."/>
            <person name="Schwartz J.A."/>
            <person name="Shigenobu S."/>
            <person name="Lundholm N."/>
            <person name="Nishiyama T."/>
            <person name="Yang H."/>
            <person name="Hasebe M."/>
            <person name="Li S."/>
            <person name="Pierce S.K."/>
            <person name="Wang J."/>
        </authorList>
    </citation>
    <scope>NUCLEOTIDE SEQUENCE [LARGE SCALE GENOMIC DNA]</scope>
    <source>
        <strain evidence="6">EC2010</strain>
        <tissue evidence="6">Whole organism of an adult</tissue>
    </source>
</reference>
<dbReference type="FunFam" id="2.60.120.290:FF:000005">
    <property type="entry name" value="Procollagen C-endopeptidase enhancer 1"/>
    <property type="match status" value="1"/>
</dbReference>
<keyword evidence="4" id="KW-0812">Transmembrane</keyword>
<gene>
    <name evidence="6" type="ORF">EGW08_016046</name>
</gene>
<name>A0A3S1AZL0_ELYCH</name>
<dbReference type="PROSITE" id="PS01180">
    <property type="entry name" value="CUB"/>
    <property type="match status" value="1"/>
</dbReference>
<dbReference type="Gene3D" id="2.60.120.290">
    <property type="entry name" value="Spermadhesin, CUB domain"/>
    <property type="match status" value="2"/>
</dbReference>
<evidence type="ECO:0000256" key="1">
    <source>
        <dbReference type="ARBA" id="ARBA00022737"/>
    </source>
</evidence>
<keyword evidence="7" id="KW-1185">Reference proteome</keyword>
<keyword evidence="1" id="KW-0677">Repeat</keyword>
<protein>
    <recommendedName>
        <fullName evidence="5">CUB domain-containing protein</fullName>
    </recommendedName>
</protein>
<keyword evidence="2" id="KW-1015">Disulfide bond</keyword>
<keyword evidence="4" id="KW-1133">Transmembrane helix</keyword>
<dbReference type="PANTHER" id="PTHR24251">
    <property type="entry name" value="OVOCHYMASE-RELATED"/>
    <property type="match status" value="1"/>
</dbReference>
<evidence type="ECO:0000256" key="4">
    <source>
        <dbReference type="SAM" id="Phobius"/>
    </source>
</evidence>
<evidence type="ECO:0000313" key="6">
    <source>
        <dbReference type="EMBL" id="RUS76202.1"/>
    </source>
</evidence>
<keyword evidence="4" id="KW-0472">Membrane</keyword>
<evidence type="ECO:0000313" key="7">
    <source>
        <dbReference type="Proteomes" id="UP000271974"/>
    </source>
</evidence>
<dbReference type="EMBL" id="RQTK01000681">
    <property type="protein sequence ID" value="RUS76202.1"/>
    <property type="molecule type" value="Genomic_DNA"/>
</dbReference>
<dbReference type="InterPro" id="IPR035914">
    <property type="entry name" value="Sperma_CUB_dom_sf"/>
</dbReference>
<feature type="transmembrane region" description="Helical" evidence="4">
    <location>
        <begin position="183"/>
        <end position="209"/>
    </location>
</feature>
<evidence type="ECO:0000259" key="5">
    <source>
        <dbReference type="PROSITE" id="PS01180"/>
    </source>
</evidence>
<dbReference type="CDD" id="cd00041">
    <property type="entry name" value="CUB"/>
    <property type="match status" value="2"/>
</dbReference>
<comment type="caution">
    <text evidence="6">The sequence shown here is derived from an EMBL/GenBank/DDBJ whole genome shotgun (WGS) entry which is preliminary data.</text>
</comment>
<proteinExistence type="predicted"/>
<sequence>DHVTFYDGNSTSSPVLTIWCGTPGQARRVVSTGHTLLVIVTTDSYHSHQGVKMTYYAKPKAGSCAKEIFLTANSTKQTLASPNYPMYYPMNSYCTYKLTAPKEQHVILEVTDSSLEHDCSDRVKVYDGHDQTMENYLGRWCGDEQPRYQSKGNKLLLVFSADDEYNSGGFQAKFHAASEENSFLFPIMIGILLMAIIVATIAVVIYICVHRKKKMQRS</sequence>
<dbReference type="OrthoDB" id="6091020at2759"/>